<keyword evidence="3 5" id="KW-0067">ATP-binding</keyword>
<evidence type="ECO:0000256" key="2">
    <source>
        <dbReference type="ARBA" id="ARBA00022741"/>
    </source>
</evidence>
<dbReference type="EMBL" id="CP137624">
    <property type="protein sequence ID" value="WPK12680.1"/>
    <property type="molecule type" value="Genomic_DNA"/>
</dbReference>
<dbReference type="RefSeq" id="WP_319837377.1">
    <property type="nucleotide sequence ID" value="NZ_CP137624.1"/>
</dbReference>
<dbReference type="GO" id="GO:0005524">
    <property type="term" value="F:ATP binding"/>
    <property type="evidence" value="ECO:0007669"/>
    <property type="project" value="UniProtKB-KW"/>
</dbReference>
<dbReference type="Proteomes" id="UP001322664">
    <property type="component" value="Chromosome"/>
</dbReference>
<dbReference type="Pfam" id="PF00005">
    <property type="entry name" value="ABC_tran"/>
    <property type="match status" value="1"/>
</dbReference>
<sequence>MTAMEAKNISLNYGYDVALQNISFQLEGNKIYGLLGRNGAGKTSLLSIIASFRQQTAGALTILGQVPFENAEIMQQVVFAYNKNYKEESDKVKDLLQGIAKYRPNFNMAYAEHLLTRFQIPQNKKMKQLSKGMQAAVDATIGLASNAPITIFDEIYAGMDAPTRTIFYEELLKSQEECPRAIIMSTHLVSEMEYLFDEVLILHKGTMVLHETYDELISKGVTVTGRAEDVDIFVQNMRQLNIKQLGGTKAVTVYGHLSERQYQEAAKLGLEIGPVALQDLFIYLTEGGHE</sequence>
<dbReference type="InterPro" id="IPR027417">
    <property type="entry name" value="P-loop_NTPase"/>
</dbReference>
<evidence type="ECO:0000313" key="6">
    <source>
        <dbReference type="Proteomes" id="UP001322664"/>
    </source>
</evidence>
<keyword evidence="6" id="KW-1185">Reference proteome</keyword>
<dbReference type="InterPro" id="IPR003593">
    <property type="entry name" value="AAA+_ATPase"/>
</dbReference>
<dbReference type="PROSITE" id="PS50893">
    <property type="entry name" value="ABC_TRANSPORTER_2"/>
    <property type="match status" value="1"/>
</dbReference>
<accession>A0ABZ0S0N7</accession>
<dbReference type="SMART" id="SM00382">
    <property type="entry name" value="AAA"/>
    <property type="match status" value="1"/>
</dbReference>
<evidence type="ECO:0000259" key="4">
    <source>
        <dbReference type="PROSITE" id="PS50893"/>
    </source>
</evidence>
<proteinExistence type="predicted"/>
<name>A0ABZ0S0N7_9BACI</name>
<feature type="domain" description="ABC transporter" evidence="4">
    <location>
        <begin position="4"/>
        <end position="229"/>
    </location>
</feature>
<evidence type="ECO:0000256" key="3">
    <source>
        <dbReference type="ARBA" id="ARBA00022840"/>
    </source>
</evidence>
<keyword evidence="1" id="KW-0813">Transport</keyword>
<dbReference type="PANTHER" id="PTHR42939">
    <property type="entry name" value="ABC TRANSPORTER ATP-BINDING PROTEIN ALBC-RELATED"/>
    <property type="match status" value="1"/>
</dbReference>
<keyword evidence="2" id="KW-0547">Nucleotide-binding</keyword>
<dbReference type="InterPro" id="IPR051782">
    <property type="entry name" value="ABC_Transporter_VariousFunc"/>
</dbReference>
<gene>
    <name evidence="5" type="ORF">R6U77_02975</name>
</gene>
<dbReference type="SUPFAM" id="SSF52540">
    <property type="entry name" value="P-loop containing nucleoside triphosphate hydrolases"/>
    <property type="match status" value="1"/>
</dbReference>
<evidence type="ECO:0000256" key="1">
    <source>
        <dbReference type="ARBA" id="ARBA00022448"/>
    </source>
</evidence>
<protein>
    <submittedName>
        <fullName evidence="5">ABC transporter ATP-binding protein</fullName>
    </submittedName>
</protein>
<reference evidence="5 6" key="1">
    <citation type="submission" date="2023-09" db="EMBL/GenBank/DDBJ databases">
        <authorList>
            <person name="Page C.A."/>
            <person name="Perez-Diaz I.M."/>
        </authorList>
    </citation>
    <scope>NUCLEOTIDE SEQUENCE [LARGE SCALE GENOMIC DNA]</scope>
    <source>
        <strain evidence="5 6">Ll15</strain>
    </source>
</reference>
<dbReference type="InterPro" id="IPR003439">
    <property type="entry name" value="ABC_transporter-like_ATP-bd"/>
</dbReference>
<dbReference type="PANTHER" id="PTHR42939:SF1">
    <property type="entry name" value="ABC TRANSPORTER ATP-BINDING PROTEIN ALBC-RELATED"/>
    <property type="match status" value="1"/>
</dbReference>
<dbReference type="Gene3D" id="3.40.50.300">
    <property type="entry name" value="P-loop containing nucleotide triphosphate hydrolases"/>
    <property type="match status" value="1"/>
</dbReference>
<organism evidence="5 6">
    <name type="scientific">Lysinibacillus louembei</name>
    <dbReference type="NCBI Taxonomy" id="1470088"/>
    <lineage>
        <taxon>Bacteria</taxon>
        <taxon>Bacillati</taxon>
        <taxon>Bacillota</taxon>
        <taxon>Bacilli</taxon>
        <taxon>Bacillales</taxon>
        <taxon>Bacillaceae</taxon>
        <taxon>Lysinibacillus</taxon>
    </lineage>
</organism>
<evidence type="ECO:0000313" key="5">
    <source>
        <dbReference type="EMBL" id="WPK12680.1"/>
    </source>
</evidence>